<feature type="transmembrane region" description="Helical" evidence="5">
    <location>
        <begin position="55"/>
        <end position="76"/>
    </location>
</feature>
<evidence type="ECO:0000256" key="3">
    <source>
        <dbReference type="ARBA" id="ARBA00022989"/>
    </source>
</evidence>
<dbReference type="EMBL" id="WJBB01000005">
    <property type="protein sequence ID" value="MBC3796477.1"/>
    <property type="molecule type" value="Genomic_DNA"/>
</dbReference>
<evidence type="ECO:0000313" key="7">
    <source>
        <dbReference type="EMBL" id="MBC3796477.1"/>
    </source>
</evidence>
<evidence type="ECO:0000256" key="2">
    <source>
        <dbReference type="ARBA" id="ARBA00022692"/>
    </source>
</evidence>
<dbReference type="InterPro" id="IPR050367">
    <property type="entry name" value="APC_superfamily"/>
</dbReference>
<feature type="transmembrane region" description="Helical" evidence="5">
    <location>
        <begin position="365"/>
        <end position="391"/>
    </location>
</feature>
<feature type="transmembrane region" description="Helical" evidence="5">
    <location>
        <begin position="339"/>
        <end position="359"/>
    </location>
</feature>
<evidence type="ECO:0000256" key="1">
    <source>
        <dbReference type="ARBA" id="ARBA00004141"/>
    </source>
</evidence>
<comment type="subcellular location">
    <subcellularLocation>
        <location evidence="1">Membrane</location>
        <topology evidence="1">Multi-pass membrane protein</topology>
    </subcellularLocation>
</comment>
<evidence type="ECO:0000256" key="4">
    <source>
        <dbReference type="ARBA" id="ARBA00023136"/>
    </source>
</evidence>
<feature type="transmembrane region" description="Helical" evidence="5">
    <location>
        <begin position="164"/>
        <end position="187"/>
    </location>
</feature>
<feature type="transmembrane region" description="Helical" evidence="5">
    <location>
        <begin position="429"/>
        <end position="450"/>
    </location>
</feature>
<feature type="transmembrane region" description="Helical" evidence="5">
    <location>
        <begin position="127"/>
        <end position="152"/>
    </location>
</feature>
<keyword evidence="4 5" id="KW-0472">Membrane</keyword>
<organism evidence="7 8">
    <name type="scientific">Acetobacterium tundrae</name>
    <dbReference type="NCBI Taxonomy" id="132932"/>
    <lineage>
        <taxon>Bacteria</taxon>
        <taxon>Bacillati</taxon>
        <taxon>Bacillota</taxon>
        <taxon>Clostridia</taxon>
        <taxon>Eubacteriales</taxon>
        <taxon>Eubacteriaceae</taxon>
        <taxon>Acetobacterium</taxon>
    </lineage>
</organism>
<dbReference type="PANTHER" id="PTHR42770">
    <property type="entry name" value="AMINO ACID TRANSPORTER-RELATED"/>
    <property type="match status" value="1"/>
</dbReference>
<protein>
    <submittedName>
        <fullName evidence="7">Amino acid permease</fullName>
    </submittedName>
</protein>
<accession>A0ABR6WJ65</accession>
<dbReference type="PANTHER" id="PTHR42770:SF7">
    <property type="entry name" value="MEMBRANE PROTEIN"/>
    <property type="match status" value="1"/>
</dbReference>
<proteinExistence type="predicted"/>
<feature type="domain" description="Amino acid permease/ SLC12A" evidence="6">
    <location>
        <begin position="46"/>
        <end position="421"/>
    </location>
</feature>
<dbReference type="PIRSF" id="PIRSF006060">
    <property type="entry name" value="AA_transporter"/>
    <property type="match status" value="1"/>
</dbReference>
<dbReference type="RefSeq" id="WP_148602254.1">
    <property type="nucleotide sequence ID" value="NZ_RXYB01000002.1"/>
</dbReference>
<dbReference type="InterPro" id="IPR004841">
    <property type="entry name" value="AA-permease/SLC12A_dom"/>
</dbReference>
<sequence length="485" mass="51953">MSKNVNEEKVSKSGLRSDYLTKLEVLGQSVANIAPSATPALVIPLVFATAGNGTWLAYLFATVAIALVAANLNQFTRRSASPGSLYAYVAKGLGTDVGVIAGWALILAYTLTASAVLSGFVNYANVLFGYGGISLPPILIAIVGAAAAWFLAYKDIKLSTKIMLAFEVISLILIIVLAVFVIITNGFSFDFGQFSLEGVSITSIGTGLVLAFFSFTGFESASALGDEAKNPLKSIPRAITTSALFVGIFFVVLSYSEVLGFSGSSTTLDAAAAPLSDIASKYGIEFFGPLISIGALISFWACFLACTNSGARIFFTMSQHGIFHSFIGNTHVKNKTPHIAITITATIAAIIPIILIGTGAGLFEIYGWVGTIATYGFITLYTLISVAAPVYLYREKELKIKNVVLSVASVLILFIPIVGSIYSNSLAAPYSWFIYIFLGWLVLGVLWLLFRKFQTPDVSTEVSKRIEKVHVRYRDIRAKEESEGI</sequence>
<comment type="caution">
    <text evidence="7">The sequence shown here is derived from an EMBL/GenBank/DDBJ whole genome shotgun (WGS) entry which is preliminary data.</text>
</comment>
<evidence type="ECO:0000259" key="6">
    <source>
        <dbReference type="Pfam" id="PF00324"/>
    </source>
</evidence>
<keyword evidence="3 5" id="KW-1133">Transmembrane helix</keyword>
<name>A0ABR6WJ65_9FIRM</name>
<dbReference type="Gene3D" id="1.20.1740.10">
    <property type="entry name" value="Amino acid/polyamine transporter I"/>
    <property type="match status" value="1"/>
</dbReference>
<dbReference type="Pfam" id="PF00324">
    <property type="entry name" value="AA_permease"/>
    <property type="match status" value="1"/>
</dbReference>
<evidence type="ECO:0000256" key="5">
    <source>
        <dbReference type="SAM" id="Phobius"/>
    </source>
</evidence>
<feature type="transmembrane region" description="Helical" evidence="5">
    <location>
        <begin position="403"/>
        <end position="423"/>
    </location>
</feature>
<keyword evidence="8" id="KW-1185">Reference proteome</keyword>
<feature type="transmembrane region" description="Helical" evidence="5">
    <location>
        <begin position="238"/>
        <end position="256"/>
    </location>
</feature>
<evidence type="ECO:0000313" key="8">
    <source>
        <dbReference type="Proteomes" id="UP000653358"/>
    </source>
</evidence>
<keyword evidence="2 5" id="KW-0812">Transmembrane</keyword>
<reference evidence="7 8" key="1">
    <citation type="journal article" date="2020" name="mSystems">
        <title>Defining Genomic and Predicted Metabolic Features of the Acetobacterium Genus.</title>
        <authorList>
            <person name="Ross D.E."/>
            <person name="Marshall C.W."/>
            <person name="Gulliver D."/>
            <person name="May H.D."/>
            <person name="Norman R.S."/>
        </authorList>
    </citation>
    <scope>NUCLEOTIDE SEQUENCE [LARGE SCALE GENOMIC DNA]</scope>
    <source>
        <strain evidence="7 8">DSM 9173</strain>
    </source>
</reference>
<feature type="transmembrane region" description="Helical" evidence="5">
    <location>
        <begin position="199"/>
        <end position="218"/>
    </location>
</feature>
<feature type="transmembrane region" description="Helical" evidence="5">
    <location>
        <begin position="286"/>
        <end position="307"/>
    </location>
</feature>
<gene>
    <name evidence="7" type="ORF">GH807_05350</name>
</gene>
<dbReference type="Proteomes" id="UP000653358">
    <property type="component" value="Unassembled WGS sequence"/>
</dbReference>
<feature type="transmembrane region" description="Helical" evidence="5">
    <location>
        <begin position="97"/>
        <end position="121"/>
    </location>
</feature>